<proteinExistence type="predicted"/>
<evidence type="ECO:0000256" key="2">
    <source>
        <dbReference type="SAM" id="SignalP"/>
    </source>
</evidence>
<sequence length="148" mass="15022">MIGAAALVVAGGLPTTAAAQPTPTPAPPTAQAPSHGQNMWGDVLHGEGILQTKSGPVRVAMQNGEATTLTQSSVTVRSADGFTRTWQLGSDLKVFDKRHTLQPGALQTGANLMIAGKVTNATASPNATAAPATYTAQVVFVHSPPPSS</sequence>
<dbReference type="Proteomes" id="UP000642070">
    <property type="component" value="Unassembled WGS sequence"/>
</dbReference>
<accession>A0A917UCY7</accession>
<reference evidence="3" key="2">
    <citation type="submission" date="2020-09" db="EMBL/GenBank/DDBJ databases">
        <authorList>
            <person name="Sun Q."/>
            <person name="Ohkuma M."/>
        </authorList>
    </citation>
    <scope>NUCLEOTIDE SEQUENCE</scope>
    <source>
        <strain evidence="3">JCM 19831</strain>
    </source>
</reference>
<keyword evidence="4" id="KW-1185">Reference proteome</keyword>
<name>A0A917UCY7_9ACTN</name>
<reference evidence="3" key="1">
    <citation type="journal article" date="2014" name="Int. J. Syst. Evol. Microbiol.">
        <title>Complete genome sequence of Corynebacterium casei LMG S-19264T (=DSM 44701T), isolated from a smear-ripened cheese.</title>
        <authorList>
            <consortium name="US DOE Joint Genome Institute (JGI-PGF)"/>
            <person name="Walter F."/>
            <person name="Albersmeier A."/>
            <person name="Kalinowski J."/>
            <person name="Ruckert C."/>
        </authorList>
    </citation>
    <scope>NUCLEOTIDE SEQUENCE</scope>
    <source>
        <strain evidence="3">JCM 19831</strain>
    </source>
</reference>
<gene>
    <name evidence="3" type="ORF">GCM10007977_101520</name>
</gene>
<feature type="chain" id="PRO_5037231294" description="DUF5666 domain-containing protein" evidence="2">
    <location>
        <begin position="20"/>
        <end position="148"/>
    </location>
</feature>
<comment type="caution">
    <text evidence="3">The sequence shown here is derived from an EMBL/GenBank/DDBJ whole genome shotgun (WGS) entry which is preliminary data.</text>
</comment>
<evidence type="ECO:0000313" key="3">
    <source>
        <dbReference type="EMBL" id="GGM83817.1"/>
    </source>
</evidence>
<dbReference type="EMBL" id="BMPI01000094">
    <property type="protein sequence ID" value="GGM83817.1"/>
    <property type="molecule type" value="Genomic_DNA"/>
</dbReference>
<evidence type="ECO:0008006" key="5">
    <source>
        <dbReference type="Google" id="ProtNLM"/>
    </source>
</evidence>
<organism evidence="3 4">
    <name type="scientific">Dactylosporangium sucinum</name>
    <dbReference type="NCBI Taxonomy" id="1424081"/>
    <lineage>
        <taxon>Bacteria</taxon>
        <taxon>Bacillati</taxon>
        <taxon>Actinomycetota</taxon>
        <taxon>Actinomycetes</taxon>
        <taxon>Micromonosporales</taxon>
        <taxon>Micromonosporaceae</taxon>
        <taxon>Dactylosporangium</taxon>
    </lineage>
</organism>
<feature type="signal peptide" evidence="2">
    <location>
        <begin position="1"/>
        <end position="19"/>
    </location>
</feature>
<keyword evidence="2" id="KW-0732">Signal</keyword>
<dbReference type="AlphaFoldDB" id="A0A917UCY7"/>
<feature type="region of interest" description="Disordered" evidence="1">
    <location>
        <begin position="16"/>
        <end position="37"/>
    </location>
</feature>
<evidence type="ECO:0000313" key="4">
    <source>
        <dbReference type="Proteomes" id="UP000642070"/>
    </source>
</evidence>
<protein>
    <recommendedName>
        <fullName evidence="5">DUF5666 domain-containing protein</fullName>
    </recommendedName>
</protein>
<evidence type="ECO:0000256" key="1">
    <source>
        <dbReference type="SAM" id="MobiDB-lite"/>
    </source>
</evidence>